<dbReference type="CDD" id="cd00167">
    <property type="entry name" value="SANT"/>
    <property type="match status" value="2"/>
</dbReference>
<feature type="domain" description="HTH myb-type" evidence="6">
    <location>
        <begin position="9"/>
        <end position="61"/>
    </location>
</feature>
<comment type="subcellular location">
    <subcellularLocation>
        <location evidence="1">Nucleus</location>
    </subcellularLocation>
</comment>
<evidence type="ECO:0000259" key="5">
    <source>
        <dbReference type="PROSITE" id="PS50090"/>
    </source>
</evidence>
<evidence type="ECO:0000313" key="7">
    <source>
        <dbReference type="EMBL" id="GKU87514.1"/>
    </source>
</evidence>
<dbReference type="Proteomes" id="UP001054252">
    <property type="component" value="Unassembled WGS sequence"/>
</dbReference>
<dbReference type="GO" id="GO:0003677">
    <property type="term" value="F:DNA binding"/>
    <property type="evidence" value="ECO:0007669"/>
    <property type="project" value="UniProtKB-KW"/>
</dbReference>
<proteinExistence type="predicted"/>
<dbReference type="InterPro" id="IPR015495">
    <property type="entry name" value="Myb_TF_plants"/>
</dbReference>
<reference evidence="7 8" key="1">
    <citation type="journal article" date="2021" name="Commun. Biol.">
        <title>The genome of Shorea leprosula (Dipterocarpaceae) highlights the ecological relevance of drought in aseasonal tropical rainforests.</title>
        <authorList>
            <person name="Ng K.K.S."/>
            <person name="Kobayashi M.J."/>
            <person name="Fawcett J.A."/>
            <person name="Hatakeyama M."/>
            <person name="Paape T."/>
            <person name="Ng C.H."/>
            <person name="Ang C.C."/>
            <person name="Tnah L.H."/>
            <person name="Lee C.T."/>
            <person name="Nishiyama T."/>
            <person name="Sese J."/>
            <person name="O'Brien M.J."/>
            <person name="Copetti D."/>
            <person name="Mohd Noor M.I."/>
            <person name="Ong R.C."/>
            <person name="Putra M."/>
            <person name="Sireger I.Z."/>
            <person name="Indrioko S."/>
            <person name="Kosugi Y."/>
            <person name="Izuno A."/>
            <person name="Isagi Y."/>
            <person name="Lee S.L."/>
            <person name="Shimizu K.K."/>
        </authorList>
    </citation>
    <scope>NUCLEOTIDE SEQUENCE [LARGE SCALE GENOMIC DNA]</scope>
    <source>
        <strain evidence="7">214</strain>
    </source>
</reference>
<keyword evidence="8" id="KW-1185">Reference proteome</keyword>
<dbReference type="Pfam" id="PF00249">
    <property type="entry name" value="Myb_DNA-binding"/>
    <property type="match status" value="2"/>
</dbReference>
<dbReference type="PROSITE" id="PS50090">
    <property type="entry name" value="MYB_LIKE"/>
    <property type="match status" value="2"/>
</dbReference>
<dbReference type="PANTHER" id="PTHR47999">
    <property type="entry name" value="TRANSCRIPTION FACTOR MYB8-RELATED-RELATED"/>
    <property type="match status" value="1"/>
</dbReference>
<dbReference type="EMBL" id="BPVZ01000002">
    <property type="protein sequence ID" value="GKU87514.1"/>
    <property type="molecule type" value="Genomic_DNA"/>
</dbReference>
<dbReference type="Gene3D" id="1.10.10.60">
    <property type="entry name" value="Homeodomain-like"/>
    <property type="match status" value="2"/>
</dbReference>
<name>A0AAV5HNL2_9ROSI</name>
<protein>
    <submittedName>
        <fullName evidence="7">Uncharacterized protein</fullName>
    </submittedName>
</protein>
<keyword evidence="2" id="KW-0677">Repeat</keyword>
<feature type="domain" description="Myb-like" evidence="5">
    <location>
        <begin position="9"/>
        <end position="61"/>
    </location>
</feature>
<evidence type="ECO:0000256" key="1">
    <source>
        <dbReference type="ARBA" id="ARBA00004123"/>
    </source>
</evidence>
<accession>A0AAV5HNL2</accession>
<organism evidence="7 8">
    <name type="scientific">Rubroshorea leprosula</name>
    <dbReference type="NCBI Taxonomy" id="152421"/>
    <lineage>
        <taxon>Eukaryota</taxon>
        <taxon>Viridiplantae</taxon>
        <taxon>Streptophyta</taxon>
        <taxon>Embryophyta</taxon>
        <taxon>Tracheophyta</taxon>
        <taxon>Spermatophyta</taxon>
        <taxon>Magnoliopsida</taxon>
        <taxon>eudicotyledons</taxon>
        <taxon>Gunneridae</taxon>
        <taxon>Pentapetalae</taxon>
        <taxon>rosids</taxon>
        <taxon>malvids</taxon>
        <taxon>Malvales</taxon>
        <taxon>Dipterocarpaceae</taxon>
        <taxon>Rubroshorea</taxon>
    </lineage>
</organism>
<comment type="caution">
    <text evidence="7">The sequence shown here is derived from an EMBL/GenBank/DDBJ whole genome shotgun (WGS) entry which is preliminary data.</text>
</comment>
<gene>
    <name evidence="7" type="ORF">SLEP1_g1906</name>
</gene>
<dbReference type="FunFam" id="1.10.10.60:FF:000001">
    <property type="entry name" value="MYB-related transcription factor"/>
    <property type="match status" value="1"/>
</dbReference>
<evidence type="ECO:0000256" key="3">
    <source>
        <dbReference type="ARBA" id="ARBA00023125"/>
    </source>
</evidence>
<dbReference type="PROSITE" id="PS51294">
    <property type="entry name" value="HTH_MYB"/>
    <property type="match status" value="2"/>
</dbReference>
<dbReference type="GO" id="GO:0005634">
    <property type="term" value="C:nucleus"/>
    <property type="evidence" value="ECO:0007669"/>
    <property type="project" value="UniProtKB-SubCell"/>
</dbReference>
<evidence type="ECO:0000256" key="2">
    <source>
        <dbReference type="ARBA" id="ARBA00022737"/>
    </source>
</evidence>
<evidence type="ECO:0000256" key="4">
    <source>
        <dbReference type="ARBA" id="ARBA00023242"/>
    </source>
</evidence>
<sequence length="318" mass="35995">MGRSRQCVLNGLNKGAWTSNEDKILTDYVRVHGEGKWSNVAKKTDLKRCGKSCRLRWKNYLKPDIKRGNISHDEEELIIRLHKLLGNRWSLIAGRLPGRTDNEIKNYWNTTLARRAEDFEMKVFAPIRKVDEVTQTMCKATSQAVLVDTAAQSDQNQYLTPVSIGPFAENYMSRKMGCEFKDESPRKIQPSLENPLSRKMEYEFEDESTSSLPKLKDRDNGTDFLMDFNLDDISKFLDTDIVQMNDDKVCLNGGGGEDGGDGDLSFLMKLAVADKESSLDFQSLASSFLESAEEWPPISLNNISIQLGEMNCVSLVRV</sequence>
<feature type="domain" description="Myb-like" evidence="5">
    <location>
        <begin position="62"/>
        <end position="112"/>
    </location>
</feature>
<dbReference type="SUPFAM" id="SSF46689">
    <property type="entry name" value="Homeodomain-like"/>
    <property type="match status" value="1"/>
</dbReference>
<dbReference type="InterPro" id="IPR001005">
    <property type="entry name" value="SANT/Myb"/>
</dbReference>
<dbReference type="AlphaFoldDB" id="A0AAV5HNL2"/>
<dbReference type="SMART" id="SM00717">
    <property type="entry name" value="SANT"/>
    <property type="match status" value="2"/>
</dbReference>
<evidence type="ECO:0000313" key="8">
    <source>
        <dbReference type="Proteomes" id="UP001054252"/>
    </source>
</evidence>
<dbReference type="InterPro" id="IPR017930">
    <property type="entry name" value="Myb_dom"/>
</dbReference>
<feature type="domain" description="HTH myb-type" evidence="6">
    <location>
        <begin position="62"/>
        <end position="116"/>
    </location>
</feature>
<dbReference type="InterPro" id="IPR009057">
    <property type="entry name" value="Homeodomain-like_sf"/>
</dbReference>
<evidence type="ECO:0000259" key="6">
    <source>
        <dbReference type="PROSITE" id="PS51294"/>
    </source>
</evidence>
<dbReference type="PANTHER" id="PTHR47999:SF104">
    <property type="entry name" value="TRANSCRIPTION REPRESSOR MYB5-LIKE ISOFORM X1"/>
    <property type="match status" value="1"/>
</dbReference>
<keyword evidence="3" id="KW-0238">DNA-binding</keyword>
<keyword evidence="4" id="KW-0539">Nucleus</keyword>